<dbReference type="EMBL" id="JAUEPU010000160">
    <property type="protein sequence ID" value="KAK0474991.1"/>
    <property type="molecule type" value="Genomic_DNA"/>
</dbReference>
<name>A0AA39NZX9_9AGAR</name>
<keyword evidence="3" id="KW-1185">Reference proteome</keyword>
<reference evidence="2" key="1">
    <citation type="submission" date="2023-06" db="EMBL/GenBank/DDBJ databases">
        <authorList>
            <consortium name="Lawrence Berkeley National Laboratory"/>
            <person name="Ahrendt S."/>
            <person name="Sahu N."/>
            <person name="Indic B."/>
            <person name="Wong-Bajracharya J."/>
            <person name="Merenyi Z."/>
            <person name="Ke H.-M."/>
            <person name="Monk M."/>
            <person name="Kocsube S."/>
            <person name="Drula E."/>
            <person name="Lipzen A."/>
            <person name="Balint B."/>
            <person name="Henrissat B."/>
            <person name="Andreopoulos B."/>
            <person name="Martin F.M."/>
            <person name="Harder C.B."/>
            <person name="Rigling D."/>
            <person name="Ford K.L."/>
            <person name="Foster G.D."/>
            <person name="Pangilinan J."/>
            <person name="Papanicolaou A."/>
            <person name="Barry K."/>
            <person name="LaButti K."/>
            <person name="Viragh M."/>
            <person name="Koriabine M."/>
            <person name="Yan M."/>
            <person name="Riley R."/>
            <person name="Champramary S."/>
            <person name="Plett K.L."/>
            <person name="Tsai I.J."/>
            <person name="Slot J."/>
            <person name="Sipos G."/>
            <person name="Plett J."/>
            <person name="Nagy L.G."/>
            <person name="Grigoriev I.V."/>
        </authorList>
    </citation>
    <scope>NUCLEOTIDE SEQUENCE</scope>
    <source>
        <strain evidence="2">HWK02</strain>
    </source>
</reference>
<organism evidence="2 3">
    <name type="scientific">Armillaria luteobubalina</name>
    <dbReference type="NCBI Taxonomy" id="153913"/>
    <lineage>
        <taxon>Eukaryota</taxon>
        <taxon>Fungi</taxon>
        <taxon>Dikarya</taxon>
        <taxon>Basidiomycota</taxon>
        <taxon>Agaricomycotina</taxon>
        <taxon>Agaricomycetes</taxon>
        <taxon>Agaricomycetidae</taxon>
        <taxon>Agaricales</taxon>
        <taxon>Marasmiineae</taxon>
        <taxon>Physalacriaceae</taxon>
        <taxon>Armillaria</taxon>
    </lineage>
</organism>
<protein>
    <submittedName>
        <fullName evidence="2">Uncharacterized protein</fullName>
    </submittedName>
</protein>
<evidence type="ECO:0000256" key="1">
    <source>
        <dbReference type="SAM" id="MobiDB-lite"/>
    </source>
</evidence>
<gene>
    <name evidence="2" type="ORF">EDD18DRAFT_1219438</name>
</gene>
<sequence length="159" mass="17902">MSLKRISSPSTPRVISMDGHSQSQRELARPIEEDGRVPEYGRFLFGDVMTAVNVPASGADGKLPQQEGSEDQGTLEMLRNDMVPLEILEIMLADQYEMGKDFDSVEVLCEARVRAVDDEVSQSNLRKLVELQSLRFKLSAIEQESPHSNQWRSPASKYF</sequence>
<accession>A0AA39NZX9</accession>
<evidence type="ECO:0000313" key="2">
    <source>
        <dbReference type="EMBL" id="KAK0474991.1"/>
    </source>
</evidence>
<dbReference type="Proteomes" id="UP001175228">
    <property type="component" value="Unassembled WGS sequence"/>
</dbReference>
<dbReference type="AlphaFoldDB" id="A0AA39NZX9"/>
<comment type="caution">
    <text evidence="2">The sequence shown here is derived from an EMBL/GenBank/DDBJ whole genome shotgun (WGS) entry which is preliminary data.</text>
</comment>
<feature type="region of interest" description="Disordered" evidence="1">
    <location>
        <begin position="1"/>
        <end position="34"/>
    </location>
</feature>
<evidence type="ECO:0000313" key="3">
    <source>
        <dbReference type="Proteomes" id="UP001175228"/>
    </source>
</evidence>
<proteinExistence type="predicted"/>
<feature type="compositionally biased region" description="Polar residues" evidence="1">
    <location>
        <begin position="1"/>
        <end position="25"/>
    </location>
</feature>